<accession>A0A9D4RLQ9</accession>
<organism evidence="1 2">
    <name type="scientific">Dreissena polymorpha</name>
    <name type="common">Zebra mussel</name>
    <name type="synonym">Mytilus polymorpha</name>
    <dbReference type="NCBI Taxonomy" id="45954"/>
    <lineage>
        <taxon>Eukaryota</taxon>
        <taxon>Metazoa</taxon>
        <taxon>Spiralia</taxon>
        <taxon>Lophotrochozoa</taxon>
        <taxon>Mollusca</taxon>
        <taxon>Bivalvia</taxon>
        <taxon>Autobranchia</taxon>
        <taxon>Heteroconchia</taxon>
        <taxon>Euheterodonta</taxon>
        <taxon>Imparidentia</taxon>
        <taxon>Neoheterodontei</taxon>
        <taxon>Myida</taxon>
        <taxon>Dreissenoidea</taxon>
        <taxon>Dreissenidae</taxon>
        <taxon>Dreissena</taxon>
    </lineage>
</organism>
<name>A0A9D4RLQ9_DREPO</name>
<reference evidence="1" key="1">
    <citation type="journal article" date="2019" name="bioRxiv">
        <title>The Genome of the Zebra Mussel, Dreissena polymorpha: A Resource for Invasive Species Research.</title>
        <authorList>
            <person name="McCartney M.A."/>
            <person name="Auch B."/>
            <person name="Kono T."/>
            <person name="Mallez S."/>
            <person name="Zhang Y."/>
            <person name="Obille A."/>
            <person name="Becker A."/>
            <person name="Abrahante J.E."/>
            <person name="Garbe J."/>
            <person name="Badalamenti J.P."/>
            <person name="Herman A."/>
            <person name="Mangelson H."/>
            <person name="Liachko I."/>
            <person name="Sullivan S."/>
            <person name="Sone E.D."/>
            <person name="Koren S."/>
            <person name="Silverstein K.A.T."/>
            <person name="Beckman K.B."/>
            <person name="Gohl D.M."/>
        </authorList>
    </citation>
    <scope>NUCLEOTIDE SEQUENCE</scope>
    <source>
        <strain evidence="1">Duluth1</strain>
        <tissue evidence="1">Whole animal</tissue>
    </source>
</reference>
<dbReference type="AlphaFoldDB" id="A0A9D4RLQ9"/>
<evidence type="ECO:0000313" key="2">
    <source>
        <dbReference type="Proteomes" id="UP000828390"/>
    </source>
</evidence>
<gene>
    <name evidence="1" type="ORF">DPMN_034061</name>
</gene>
<keyword evidence="2" id="KW-1185">Reference proteome</keyword>
<dbReference type="EMBL" id="JAIWYP010000002">
    <property type="protein sequence ID" value="KAH3870870.1"/>
    <property type="molecule type" value="Genomic_DNA"/>
</dbReference>
<reference evidence="1" key="2">
    <citation type="submission" date="2020-11" db="EMBL/GenBank/DDBJ databases">
        <authorList>
            <person name="McCartney M.A."/>
            <person name="Auch B."/>
            <person name="Kono T."/>
            <person name="Mallez S."/>
            <person name="Becker A."/>
            <person name="Gohl D.M."/>
            <person name="Silverstein K.A.T."/>
            <person name="Koren S."/>
            <person name="Bechman K.B."/>
            <person name="Herman A."/>
            <person name="Abrahante J.E."/>
            <person name="Garbe J."/>
        </authorList>
    </citation>
    <scope>NUCLEOTIDE SEQUENCE</scope>
    <source>
        <strain evidence="1">Duluth1</strain>
        <tissue evidence="1">Whole animal</tissue>
    </source>
</reference>
<proteinExistence type="predicted"/>
<comment type="caution">
    <text evidence="1">The sequence shown here is derived from an EMBL/GenBank/DDBJ whole genome shotgun (WGS) entry which is preliminary data.</text>
</comment>
<protein>
    <submittedName>
        <fullName evidence="1">Uncharacterized protein</fullName>
    </submittedName>
</protein>
<sequence length="274" mass="30395">MSEENKDSHSDELSLISIPSDYNPAGGTASIRKLIEDSRAPFCLVPNDIAASTTPEGYTRYLTQTDDGRVLLYDSSKVTPTKIAVDSNDTNDLLVLAGLTVATSVLHVRVERKFTLVSWRAVLFSEPLYIVVQKIVRYIHQVIEVTGNPVVAVGDVPVEHRSEIQRALTQQCRLHDQLFLEKVHPNTCDAVSTIPSLTQLIMKPLKDLKTLRFGHFSNGNFDNFDCVITSRIVQPDVQPFFSDLNSSSVVKPFPYLPIKASLHVPARITSFTGS</sequence>
<evidence type="ECO:0000313" key="1">
    <source>
        <dbReference type="EMBL" id="KAH3870870.1"/>
    </source>
</evidence>
<dbReference type="Proteomes" id="UP000828390">
    <property type="component" value="Unassembled WGS sequence"/>
</dbReference>